<evidence type="ECO:0000256" key="1">
    <source>
        <dbReference type="ARBA" id="ARBA00005771"/>
    </source>
</evidence>
<evidence type="ECO:0000313" key="4">
    <source>
        <dbReference type="EMBL" id="OXA63091.1"/>
    </source>
</evidence>
<feature type="domain" description="Sulfotransferase" evidence="3">
    <location>
        <begin position="56"/>
        <end position="332"/>
    </location>
</feature>
<organism evidence="4 5">
    <name type="scientific">Folsomia candida</name>
    <name type="common">Springtail</name>
    <dbReference type="NCBI Taxonomy" id="158441"/>
    <lineage>
        <taxon>Eukaryota</taxon>
        <taxon>Metazoa</taxon>
        <taxon>Ecdysozoa</taxon>
        <taxon>Arthropoda</taxon>
        <taxon>Hexapoda</taxon>
        <taxon>Collembola</taxon>
        <taxon>Entomobryomorpha</taxon>
        <taxon>Isotomoidea</taxon>
        <taxon>Isotomidae</taxon>
        <taxon>Proisotominae</taxon>
        <taxon>Folsomia</taxon>
    </lineage>
</organism>
<dbReference type="GO" id="GO:0008146">
    <property type="term" value="F:sulfotransferase activity"/>
    <property type="evidence" value="ECO:0007669"/>
    <property type="project" value="InterPro"/>
</dbReference>
<dbReference type="PANTHER" id="PTHR11783">
    <property type="entry name" value="SULFOTRANSFERASE SULT"/>
    <property type="match status" value="1"/>
</dbReference>
<name>A0A226F1K4_FOLCA</name>
<comment type="similarity">
    <text evidence="1">Belongs to the sulfotransferase 1 family.</text>
</comment>
<gene>
    <name evidence="4" type="ORF">Fcan01_01466</name>
</gene>
<keyword evidence="2 4" id="KW-0808">Transferase</keyword>
<protein>
    <submittedName>
        <fullName evidence="4">Sulfotransferase family cytosolic 1B member 1</fullName>
    </submittedName>
</protein>
<dbReference type="SUPFAM" id="SSF52540">
    <property type="entry name" value="P-loop containing nucleoside triphosphate hydrolases"/>
    <property type="match status" value="1"/>
</dbReference>
<evidence type="ECO:0000256" key="2">
    <source>
        <dbReference type="ARBA" id="ARBA00022679"/>
    </source>
</evidence>
<dbReference type="Proteomes" id="UP000198287">
    <property type="component" value="Unassembled WGS sequence"/>
</dbReference>
<dbReference type="InterPro" id="IPR000863">
    <property type="entry name" value="Sulfotransferase_dom"/>
</dbReference>
<dbReference type="OMA" id="RDFKLNM"/>
<proteinExistence type="inferred from homology"/>
<sequence>MDLLQEITDPAGKTWCENMSTKMHTEGFVKFGPEKIVVPRGYIRLHEKIKNFKLRPDDIWVVTFPKSGTTWTQEMVWCVANDLDYEAAKQPLLERSPYLEVSALVPTLEPERDPSLMGMVMDSVDIVAQAKSPRVIKTHLPLSLLPKELTDSLTANDRTKPFPCGRVVYVARNPKDACVSYFHDLRALLGYKGTLDELVDAFTSESVLYAPYWKHVQPFWEIRDHKNVMFLKYEDMSKDLSSVLEKLSNFLKKHIPPAAMPELLEHLSFHAMRNNPACNFEETVARRRNVHKLGESEEGQEPFTFMRKGKVGSWKEELSSEMIRKFDAWVKANKVEGLEY</sequence>
<dbReference type="Gene3D" id="3.40.50.300">
    <property type="entry name" value="P-loop containing nucleotide triphosphate hydrolases"/>
    <property type="match status" value="1"/>
</dbReference>
<dbReference type="EMBL" id="LNIX01000001">
    <property type="protein sequence ID" value="OXA63091.1"/>
    <property type="molecule type" value="Genomic_DNA"/>
</dbReference>
<reference evidence="4 5" key="1">
    <citation type="submission" date="2015-12" db="EMBL/GenBank/DDBJ databases">
        <title>The genome of Folsomia candida.</title>
        <authorList>
            <person name="Faddeeva A."/>
            <person name="Derks M.F."/>
            <person name="Anvar Y."/>
            <person name="Smit S."/>
            <person name="Van Straalen N."/>
            <person name="Roelofs D."/>
        </authorList>
    </citation>
    <scope>NUCLEOTIDE SEQUENCE [LARGE SCALE GENOMIC DNA]</scope>
    <source>
        <strain evidence="4 5">VU population</strain>
        <tissue evidence="4">Whole body</tissue>
    </source>
</reference>
<accession>A0A226F1K4</accession>
<comment type="caution">
    <text evidence="4">The sequence shown here is derived from an EMBL/GenBank/DDBJ whole genome shotgun (WGS) entry which is preliminary data.</text>
</comment>
<dbReference type="Pfam" id="PF00685">
    <property type="entry name" value="Sulfotransfer_1"/>
    <property type="match status" value="1"/>
</dbReference>
<evidence type="ECO:0000313" key="5">
    <source>
        <dbReference type="Proteomes" id="UP000198287"/>
    </source>
</evidence>
<dbReference type="InterPro" id="IPR027417">
    <property type="entry name" value="P-loop_NTPase"/>
</dbReference>
<dbReference type="AlphaFoldDB" id="A0A226F1K4"/>
<dbReference type="OrthoDB" id="205623at2759"/>
<keyword evidence="5" id="KW-1185">Reference proteome</keyword>
<evidence type="ECO:0000259" key="3">
    <source>
        <dbReference type="Pfam" id="PF00685"/>
    </source>
</evidence>